<sequence length="221" mass="24674">VKEALSALKDGQVSGIHSTGELEKKLSAASKTSRLAILYFTATWCGPCRHISPIYTSLAEKYPKVVFLKVDIDEATDVAAAWNISSVPTFFFVKNGKEVDSVVGADKMEPLPVNGYLRSLEEETTGQKEECCCGYDYCIPCDVTRHKCTNKHHICIGSNKRGINLPDEDEPFHDKRWDCIIGRKENQTHCKDVEIEESIDVFERSVTQISKNGGQDKCHNS</sequence>
<dbReference type="Proteomes" id="UP000257109">
    <property type="component" value="Unassembled WGS sequence"/>
</dbReference>
<evidence type="ECO:0000259" key="3">
    <source>
        <dbReference type="PROSITE" id="PS51352"/>
    </source>
</evidence>
<dbReference type="InterPro" id="IPR036249">
    <property type="entry name" value="Thioredoxin-like_sf"/>
</dbReference>
<dbReference type="EMBL" id="QJKJ01005146">
    <property type="protein sequence ID" value="RDX91349.1"/>
    <property type="molecule type" value="Genomic_DNA"/>
</dbReference>
<dbReference type="CDD" id="cd02947">
    <property type="entry name" value="TRX_family"/>
    <property type="match status" value="1"/>
</dbReference>
<dbReference type="PROSITE" id="PS00194">
    <property type="entry name" value="THIOREDOXIN_1"/>
    <property type="match status" value="1"/>
</dbReference>
<dbReference type="OrthoDB" id="2121326at2759"/>
<dbReference type="AlphaFoldDB" id="A0A371GLB8"/>
<dbReference type="GO" id="GO:0016667">
    <property type="term" value="F:oxidoreductase activity, acting on a sulfur group of donors"/>
    <property type="evidence" value="ECO:0007669"/>
    <property type="project" value="UniProtKB-ARBA"/>
</dbReference>
<dbReference type="Gene3D" id="3.40.30.10">
    <property type="entry name" value="Glutaredoxin"/>
    <property type="match status" value="1"/>
</dbReference>
<dbReference type="Pfam" id="PF00085">
    <property type="entry name" value="Thioredoxin"/>
    <property type="match status" value="1"/>
</dbReference>
<name>A0A371GLB8_MUCPR</name>
<dbReference type="PANTHER" id="PTHR46115">
    <property type="entry name" value="THIOREDOXIN-LIKE PROTEIN 1"/>
    <property type="match status" value="1"/>
</dbReference>
<dbReference type="PROSITE" id="PS51352">
    <property type="entry name" value="THIOREDOXIN_2"/>
    <property type="match status" value="1"/>
</dbReference>
<proteinExistence type="inferred from homology"/>
<dbReference type="SUPFAM" id="SSF52833">
    <property type="entry name" value="Thioredoxin-like"/>
    <property type="match status" value="1"/>
</dbReference>
<keyword evidence="5" id="KW-1185">Reference proteome</keyword>
<feature type="non-terminal residue" evidence="4">
    <location>
        <position position="1"/>
    </location>
</feature>
<dbReference type="GO" id="GO:0006950">
    <property type="term" value="P:response to stress"/>
    <property type="evidence" value="ECO:0007669"/>
    <property type="project" value="UniProtKB-ARBA"/>
</dbReference>
<gene>
    <name evidence="4" type="primary">TDX</name>
    <name evidence="4" type="ORF">CR513_26684</name>
</gene>
<comment type="similarity">
    <text evidence="2">Belongs to the thioredoxin family. Plant F-type subfamily.</text>
</comment>
<dbReference type="InterPro" id="IPR017937">
    <property type="entry name" value="Thioredoxin_CS"/>
</dbReference>
<evidence type="ECO:0000256" key="2">
    <source>
        <dbReference type="ARBA" id="ARBA00038337"/>
    </source>
</evidence>
<comment type="caution">
    <text evidence="4">The sequence shown here is derived from an EMBL/GenBank/DDBJ whole genome shotgun (WGS) entry which is preliminary data.</text>
</comment>
<protein>
    <submittedName>
        <fullName evidence="4">TPR repeat-containing thioredoxin TDX</fullName>
    </submittedName>
</protein>
<accession>A0A371GLB8</accession>
<dbReference type="FunFam" id="3.40.30.10:FF:000240">
    <property type="entry name" value="TPR repeat-containing thioredoxin TDX"/>
    <property type="match status" value="1"/>
</dbReference>
<dbReference type="InterPro" id="IPR013766">
    <property type="entry name" value="Thioredoxin_domain"/>
</dbReference>
<evidence type="ECO:0000256" key="1">
    <source>
        <dbReference type="ARBA" id="ARBA00023157"/>
    </source>
</evidence>
<evidence type="ECO:0000313" key="4">
    <source>
        <dbReference type="EMBL" id="RDX91349.1"/>
    </source>
</evidence>
<dbReference type="STRING" id="157652.A0A371GLB8"/>
<keyword evidence="1" id="KW-1015">Disulfide bond</keyword>
<organism evidence="4 5">
    <name type="scientific">Mucuna pruriens</name>
    <name type="common">Velvet bean</name>
    <name type="synonym">Dolichos pruriens</name>
    <dbReference type="NCBI Taxonomy" id="157652"/>
    <lineage>
        <taxon>Eukaryota</taxon>
        <taxon>Viridiplantae</taxon>
        <taxon>Streptophyta</taxon>
        <taxon>Embryophyta</taxon>
        <taxon>Tracheophyta</taxon>
        <taxon>Spermatophyta</taxon>
        <taxon>Magnoliopsida</taxon>
        <taxon>eudicotyledons</taxon>
        <taxon>Gunneridae</taxon>
        <taxon>Pentapetalae</taxon>
        <taxon>rosids</taxon>
        <taxon>fabids</taxon>
        <taxon>Fabales</taxon>
        <taxon>Fabaceae</taxon>
        <taxon>Papilionoideae</taxon>
        <taxon>50 kb inversion clade</taxon>
        <taxon>NPAAA clade</taxon>
        <taxon>indigoferoid/millettioid clade</taxon>
        <taxon>Phaseoleae</taxon>
        <taxon>Mucuna</taxon>
    </lineage>
</organism>
<reference evidence="4" key="1">
    <citation type="submission" date="2018-05" db="EMBL/GenBank/DDBJ databases">
        <title>Draft genome of Mucuna pruriens seed.</title>
        <authorList>
            <person name="Nnadi N.E."/>
            <person name="Vos R."/>
            <person name="Hasami M.H."/>
            <person name="Devisetty U.K."/>
            <person name="Aguiy J.C."/>
        </authorList>
    </citation>
    <scope>NUCLEOTIDE SEQUENCE [LARGE SCALE GENOMIC DNA]</scope>
    <source>
        <strain evidence="4">JCA_2017</strain>
    </source>
</reference>
<feature type="domain" description="Thioredoxin" evidence="3">
    <location>
        <begin position="1"/>
        <end position="125"/>
    </location>
</feature>
<evidence type="ECO:0000313" key="5">
    <source>
        <dbReference type="Proteomes" id="UP000257109"/>
    </source>
</evidence>